<dbReference type="EMBL" id="CM043789">
    <property type="protein sequence ID" value="KAI4826479.1"/>
    <property type="molecule type" value="Genomic_DNA"/>
</dbReference>
<keyword evidence="2" id="KW-1185">Reference proteome</keyword>
<organism evidence="1 2">
    <name type="scientific">Chaenocephalus aceratus</name>
    <name type="common">Blackfin icefish</name>
    <name type="synonym">Chaenichthys aceratus</name>
    <dbReference type="NCBI Taxonomy" id="36190"/>
    <lineage>
        <taxon>Eukaryota</taxon>
        <taxon>Metazoa</taxon>
        <taxon>Chordata</taxon>
        <taxon>Craniata</taxon>
        <taxon>Vertebrata</taxon>
        <taxon>Euteleostomi</taxon>
        <taxon>Actinopterygii</taxon>
        <taxon>Neopterygii</taxon>
        <taxon>Teleostei</taxon>
        <taxon>Neoteleostei</taxon>
        <taxon>Acanthomorphata</taxon>
        <taxon>Eupercaria</taxon>
        <taxon>Perciformes</taxon>
        <taxon>Notothenioidei</taxon>
        <taxon>Channichthyidae</taxon>
        <taxon>Chaenocephalus</taxon>
    </lineage>
</organism>
<feature type="non-terminal residue" evidence="1">
    <location>
        <position position="59"/>
    </location>
</feature>
<protein>
    <submittedName>
        <fullName evidence="1">Uncharacterized protein</fullName>
    </submittedName>
</protein>
<proteinExistence type="predicted"/>
<accession>A0ACB9XH91</accession>
<evidence type="ECO:0000313" key="2">
    <source>
        <dbReference type="Proteomes" id="UP001057452"/>
    </source>
</evidence>
<evidence type="ECO:0000313" key="1">
    <source>
        <dbReference type="EMBL" id="KAI4826479.1"/>
    </source>
</evidence>
<reference evidence="1" key="1">
    <citation type="submission" date="2022-05" db="EMBL/GenBank/DDBJ databases">
        <title>Chromosome-level genome of Chaenocephalus aceratus.</title>
        <authorList>
            <person name="Park H."/>
        </authorList>
    </citation>
    <scope>NUCLEOTIDE SEQUENCE</scope>
    <source>
        <strain evidence="1">KU_202001</strain>
    </source>
</reference>
<feature type="non-terminal residue" evidence="1">
    <location>
        <position position="1"/>
    </location>
</feature>
<sequence length="59" mass="6507">SIPIKEPFGLNTLDKDQGGFSDSVCGCYVWGCCRLLRLASKIHNKTRTGVQSAAQDHRQ</sequence>
<comment type="caution">
    <text evidence="1">The sequence shown here is derived from an EMBL/GenBank/DDBJ whole genome shotgun (WGS) entry which is preliminary data.</text>
</comment>
<gene>
    <name evidence="1" type="ORF">KUCAC02_029926</name>
</gene>
<dbReference type="Proteomes" id="UP001057452">
    <property type="component" value="Chromosome 5"/>
</dbReference>
<name>A0ACB9XH91_CHAAC</name>